<evidence type="ECO:0008006" key="12">
    <source>
        <dbReference type="Google" id="ProtNLM"/>
    </source>
</evidence>
<comment type="function">
    <text evidence="1">Component of the MICOS complex, a large protein complex of the mitochondrial inner membrane that plays crucial roles in the maintenance of crista junctions, inner membrane architecture, and formation of contact sites to the outer membrane.</text>
</comment>
<evidence type="ECO:0000256" key="9">
    <source>
        <dbReference type="SAM" id="Phobius"/>
    </source>
</evidence>
<dbReference type="STRING" id="431595.K3X912"/>
<dbReference type="eggNOG" id="ENOG502S4Z7">
    <property type="taxonomic scope" value="Eukaryota"/>
</dbReference>
<keyword evidence="6 9" id="KW-1133">Transmembrane helix</keyword>
<keyword evidence="11" id="KW-1185">Reference proteome</keyword>
<dbReference type="EnsemblProtists" id="PYU1_T013711">
    <property type="protein sequence ID" value="PYU1_T013711"/>
    <property type="gene ID" value="PYU1_G013682"/>
</dbReference>
<sequence>MSDNKNVPSEFRISEKWDKCIENFTLHFAAGLVAGGLTSVVLARSGAGRGVLTGFGAGAGAGSSWTTCQLAFKGDSDAQAALDKSDKLVDEIKEKINRA</sequence>
<keyword evidence="5" id="KW-0999">Mitochondrion inner membrane</keyword>
<protein>
    <recommendedName>
        <fullName evidence="12">MICOS complex subunit MIC10</fullName>
    </recommendedName>
</protein>
<dbReference type="VEuPathDB" id="FungiDB:PYU1_G013682"/>
<comment type="subcellular location">
    <subcellularLocation>
        <location evidence="2">Mitochondrion inner membrane</location>
        <topology evidence="2">Single-pass membrane protein</topology>
    </subcellularLocation>
</comment>
<keyword evidence="7" id="KW-0496">Mitochondrion</keyword>
<accession>K3X912</accession>
<evidence type="ECO:0000256" key="1">
    <source>
        <dbReference type="ARBA" id="ARBA00002689"/>
    </source>
</evidence>
<feature type="transmembrane region" description="Helical" evidence="9">
    <location>
        <begin position="24"/>
        <end position="43"/>
    </location>
</feature>
<dbReference type="InParanoid" id="K3X912"/>
<reference evidence="10" key="3">
    <citation type="submission" date="2015-02" db="UniProtKB">
        <authorList>
            <consortium name="EnsemblProtists"/>
        </authorList>
    </citation>
    <scope>IDENTIFICATION</scope>
    <source>
        <strain evidence="10">DAOM BR144</strain>
    </source>
</reference>
<keyword evidence="8 9" id="KW-0472">Membrane</keyword>
<dbReference type="EMBL" id="GL376586">
    <property type="status" value="NOT_ANNOTATED_CDS"/>
    <property type="molecule type" value="Genomic_DNA"/>
</dbReference>
<name>K3X912_GLOUD</name>
<dbReference type="Proteomes" id="UP000019132">
    <property type="component" value="Unassembled WGS sequence"/>
</dbReference>
<reference evidence="11" key="2">
    <citation type="submission" date="2010-04" db="EMBL/GenBank/DDBJ databases">
        <authorList>
            <person name="Buell R."/>
            <person name="Hamilton J."/>
            <person name="Hostetler J."/>
        </authorList>
    </citation>
    <scope>NUCLEOTIDE SEQUENCE [LARGE SCALE GENOMIC DNA]</scope>
    <source>
        <strain evidence="11">DAOM:BR144</strain>
    </source>
</reference>
<dbReference type="PANTHER" id="PTHR21304">
    <property type="entry name" value="MICOS COMPLEX SUBUNIT MIC10"/>
    <property type="match status" value="1"/>
</dbReference>
<evidence type="ECO:0000313" key="11">
    <source>
        <dbReference type="Proteomes" id="UP000019132"/>
    </source>
</evidence>
<proteinExistence type="inferred from homology"/>
<evidence type="ECO:0000256" key="6">
    <source>
        <dbReference type="ARBA" id="ARBA00022989"/>
    </source>
</evidence>
<evidence type="ECO:0000256" key="4">
    <source>
        <dbReference type="ARBA" id="ARBA00022692"/>
    </source>
</evidence>
<evidence type="ECO:0000256" key="8">
    <source>
        <dbReference type="ARBA" id="ARBA00023136"/>
    </source>
</evidence>
<dbReference type="HOGENOM" id="CLU_171428_0_0_1"/>
<reference evidence="11" key="1">
    <citation type="journal article" date="2010" name="Genome Biol.">
        <title>Genome sequence of the necrotrophic plant pathogen Pythium ultimum reveals original pathogenicity mechanisms and effector repertoire.</title>
        <authorList>
            <person name="Levesque C.A."/>
            <person name="Brouwer H."/>
            <person name="Cano L."/>
            <person name="Hamilton J.P."/>
            <person name="Holt C."/>
            <person name="Huitema E."/>
            <person name="Raffaele S."/>
            <person name="Robideau G.P."/>
            <person name="Thines M."/>
            <person name="Win J."/>
            <person name="Zerillo M.M."/>
            <person name="Beakes G.W."/>
            <person name="Boore J.L."/>
            <person name="Busam D."/>
            <person name="Dumas B."/>
            <person name="Ferriera S."/>
            <person name="Fuerstenberg S.I."/>
            <person name="Gachon C.M."/>
            <person name="Gaulin E."/>
            <person name="Govers F."/>
            <person name="Grenville-Briggs L."/>
            <person name="Horner N."/>
            <person name="Hostetler J."/>
            <person name="Jiang R.H."/>
            <person name="Johnson J."/>
            <person name="Krajaejun T."/>
            <person name="Lin H."/>
            <person name="Meijer H.J."/>
            <person name="Moore B."/>
            <person name="Morris P."/>
            <person name="Phuntmart V."/>
            <person name="Puiu D."/>
            <person name="Shetty J."/>
            <person name="Stajich J.E."/>
            <person name="Tripathy S."/>
            <person name="Wawra S."/>
            <person name="van West P."/>
            <person name="Whitty B.R."/>
            <person name="Coutinho P.M."/>
            <person name="Henrissat B."/>
            <person name="Martin F."/>
            <person name="Thomas P.D."/>
            <person name="Tyler B.M."/>
            <person name="De Vries R.P."/>
            <person name="Kamoun S."/>
            <person name="Yandell M."/>
            <person name="Tisserat N."/>
            <person name="Buell C.R."/>
        </authorList>
    </citation>
    <scope>NUCLEOTIDE SEQUENCE</scope>
    <source>
        <strain evidence="11">DAOM:BR144</strain>
    </source>
</reference>
<dbReference type="PANTHER" id="PTHR21304:SF0">
    <property type="entry name" value="MICOS COMPLEX SUBUNIT MIC10"/>
    <property type="match status" value="1"/>
</dbReference>
<dbReference type="OMA" id="WTTCQMA"/>
<comment type="similarity">
    <text evidence="3">Belongs to the MICOS complex subunit Mic10 family.</text>
</comment>
<dbReference type="GO" id="GO:0061617">
    <property type="term" value="C:MICOS complex"/>
    <property type="evidence" value="ECO:0007669"/>
    <property type="project" value="InterPro"/>
</dbReference>
<evidence type="ECO:0000256" key="7">
    <source>
        <dbReference type="ARBA" id="ARBA00023128"/>
    </source>
</evidence>
<organism evidence="10 11">
    <name type="scientific">Globisporangium ultimum (strain ATCC 200006 / CBS 805.95 / DAOM BR144)</name>
    <name type="common">Pythium ultimum</name>
    <dbReference type="NCBI Taxonomy" id="431595"/>
    <lineage>
        <taxon>Eukaryota</taxon>
        <taxon>Sar</taxon>
        <taxon>Stramenopiles</taxon>
        <taxon>Oomycota</taxon>
        <taxon>Peronosporomycetes</taxon>
        <taxon>Pythiales</taxon>
        <taxon>Pythiaceae</taxon>
        <taxon>Globisporangium</taxon>
    </lineage>
</organism>
<evidence type="ECO:0000256" key="5">
    <source>
        <dbReference type="ARBA" id="ARBA00022792"/>
    </source>
</evidence>
<dbReference type="Pfam" id="PF04418">
    <property type="entry name" value="DUF543"/>
    <property type="match status" value="1"/>
</dbReference>
<keyword evidence="4 9" id="KW-0812">Transmembrane</keyword>
<dbReference type="InterPro" id="IPR007512">
    <property type="entry name" value="Mic10"/>
</dbReference>
<evidence type="ECO:0000256" key="2">
    <source>
        <dbReference type="ARBA" id="ARBA00004434"/>
    </source>
</evidence>
<dbReference type="AlphaFoldDB" id="K3X912"/>
<evidence type="ECO:0000256" key="3">
    <source>
        <dbReference type="ARBA" id="ARBA00006792"/>
    </source>
</evidence>
<evidence type="ECO:0000313" key="10">
    <source>
        <dbReference type="EnsemblProtists" id="PYU1_T013711"/>
    </source>
</evidence>